<evidence type="ECO:0000313" key="3">
    <source>
        <dbReference type="Proteomes" id="UP000009183"/>
    </source>
</evidence>
<accession>F6H7Q3</accession>
<reference evidence="3" key="1">
    <citation type="journal article" date="2007" name="Nature">
        <title>The grapevine genome sequence suggests ancestral hexaploidization in major angiosperm phyla.</title>
        <authorList>
            <consortium name="The French-Italian Public Consortium for Grapevine Genome Characterization."/>
            <person name="Jaillon O."/>
            <person name="Aury J.-M."/>
            <person name="Noel B."/>
            <person name="Policriti A."/>
            <person name="Clepet C."/>
            <person name="Casagrande A."/>
            <person name="Choisne N."/>
            <person name="Aubourg S."/>
            <person name="Vitulo N."/>
            <person name="Jubin C."/>
            <person name="Vezzi A."/>
            <person name="Legeai F."/>
            <person name="Hugueney P."/>
            <person name="Dasilva C."/>
            <person name="Horner D."/>
            <person name="Mica E."/>
            <person name="Jublot D."/>
            <person name="Poulain J."/>
            <person name="Bruyere C."/>
            <person name="Billault A."/>
            <person name="Segurens B."/>
            <person name="Gouyvenoux M."/>
            <person name="Ugarte E."/>
            <person name="Cattonaro F."/>
            <person name="Anthouard V."/>
            <person name="Vico V."/>
            <person name="Del Fabbro C."/>
            <person name="Alaux M."/>
            <person name="Di Gaspero G."/>
            <person name="Dumas V."/>
            <person name="Felice N."/>
            <person name="Paillard S."/>
            <person name="Juman I."/>
            <person name="Moroldo M."/>
            <person name="Scalabrin S."/>
            <person name="Canaguier A."/>
            <person name="Le Clainche I."/>
            <person name="Malacrida G."/>
            <person name="Durand E."/>
            <person name="Pesole G."/>
            <person name="Laucou V."/>
            <person name="Chatelet P."/>
            <person name="Merdinoglu D."/>
            <person name="Delledonne M."/>
            <person name="Pezzotti M."/>
            <person name="Lecharny A."/>
            <person name="Scarpelli C."/>
            <person name="Artiguenave F."/>
            <person name="Pe M.E."/>
            <person name="Valle G."/>
            <person name="Morgante M."/>
            <person name="Caboche M."/>
            <person name="Adam-Blondon A.-F."/>
            <person name="Weissenbach J."/>
            <person name="Quetier F."/>
            <person name="Wincker P."/>
        </authorList>
    </citation>
    <scope>NUCLEOTIDE SEQUENCE [LARGE SCALE GENOMIC DNA]</scope>
    <source>
        <strain evidence="3">cv. Pinot noir / PN40024</strain>
    </source>
</reference>
<dbReference type="InParanoid" id="F6H7Q3"/>
<keyword evidence="3" id="KW-1185">Reference proteome</keyword>
<evidence type="ECO:0000256" key="1">
    <source>
        <dbReference type="SAM" id="MobiDB-lite"/>
    </source>
</evidence>
<proteinExistence type="predicted"/>
<dbReference type="PaxDb" id="29760-VIT_02s0109g00440.t01"/>
<dbReference type="Proteomes" id="UP000009183">
    <property type="component" value="Chromosome 2"/>
</dbReference>
<feature type="compositionally biased region" description="Low complexity" evidence="1">
    <location>
        <begin position="42"/>
        <end position="68"/>
    </location>
</feature>
<gene>
    <name evidence="2" type="ordered locus">VIT_02s0109g00440</name>
</gene>
<feature type="region of interest" description="Disordered" evidence="1">
    <location>
        <begin position="28"/>
        <end position="68"/>
    </location>
</feature>
<name>F6H7Q3_VITVI</name>
<sequence length="111" mass="11545">MATYSPGATPSNSATPVVTPALRPWTAELLPTSLPSPPNSPRPSSFRTSSLSNTSSRTTTSTSSSISVSNLAAMRAHVEDSGVTLQDQKVHLPLSESIESETVVASVISHP</sequence>
<organism evidence="2 3">
    <name type="scientific">Vitis vinifera</name>
    <name type="common">Grape</name>
    <dbReference type="NCBI Taxonomy" id="29760"/>
    <lineage>
        <taxon>Eukaryota</taxon>
        <taxon>Viridiplantae</taxon>
        <taxon>Streptophyta</taxon>
        <taxon>Embryophyta</taxon>
        <taxon>Tracheophyta</taxon>
        <taxon>Spermatophyta</taxon>
        <taxon>Magnoliopsida</taxon>
        <taxon>eudicotyledons</taxon>
        <taxon>Gunneridae</taxon>
        <taxon>Pentapetalae</taxon>
        <taxon>rosids</taxon>
        <taxon>Vitales</taxon>
        <taxon>Vitaceae</taxon>
        <taxon>Viteae</taxon>
        <taxon>Vitis</taxon>
    </lineage>
</organism>
<feature type="region of interest" description="Disordered" evidence="1">
    <location>
        <begin position="1"/>
        <end position="20"/>
    </location>
</feature>
<dbReference type="EMBL" id="FN595250">
    <property type="protein sequence ID" value="CCB48237.1"/>
    <property type="molecule type" value="Genomic_DNA"/>
</dbReference>
<feature type="compositionally biased region" description="Polar residues" evidence="1">
    <location>
        <begin position="1"/>
        <end position="16"/>
    </location>
</feature>
<protein>
    <submittedName>
        <fullName evidence="2">Uncharacterized protein</fullName>
    </submittedName>
</protein>
<evidence type="ECO:0000313" key="2">
    <source>
        <dbReference type="EMBL" id="CCB48237.1"/>
    </source>
</evidence>
<dbReference type="HOGENOM" id="CLU_2163043_0_0_1"/>
<dbReference type="AlphaFoldDB" id="F6H7Q3"/>